<protein>
    <submittedName>
        <fullName evidence="1">Uncharacterized protein</fullName>
    </submittedName>
</protein>
<reference evidence="1" key="1">
    <citation type="journal article" date="2020" name="mSystems">
        <title>Genome- and Community-Level Interaction Insights into Carbon Utilization and Element Cycling Functions of Hydrothermarchaeota in Hydrothermal Sediment.</title>
        <authorList>
            <person name="Zhou Z."/>
            <person name="Liu Y."/>
            <person name="Xu W."/>
            <person name="Pan J."/>
            <person name="Luo Z.H."/>
            <person name="Li M."/>
        </authorList>
    </citation>
    <scope>NUCLEOTIDE SEQUENCE [LARGE SCALE GENOMIC DNA]</scope>
    <source>
        <strain evidence="1">SpSt-200</strain>
    </source>
</reference>
<evidence type="ECO:0000313" key="1">
    <source>
        <dbReference type="EMBL" id="HEF26514.1"/>
    </source>
</evidence>
<organism evidence="1">
    <name type="scientific">Pseudomonas graminis</name>
    <dbReference type="NCBI Taxonomy" id="158627"/>
    <lineage>
        <taxon>Bacteria</taxon>
        <taxon>Pseudomonadati</taxon>
        <taxon>Pseudomonadota</taxon>
        <taxon>Gammaproteobacteria</taxon>
        <taxon>Pseudomonadales</taxon>
        <taxon>Pseudomonadaceae</taxon>
        <taxon>Pseudomonas</taxon>
    </lineage>
</organism>
<sequence>MSEFCRYFKENMDALGLAPIAVATGRVLANGTSLSDVMMLLTRNDLDREWLRTCIQRHPGLYTSDHPGKMLYRHWQQTA</sequence>
<name>A0A7C2BCB5_9PSED</name>
<proteinExistence type="predicted"/>
<gene>
    <name evidence="1" type="ORF">ENP23_12115</name>
</gene>
<dbReference type="EMBL" id="DSIN01000021">
    <property type="protein sequence ID" value="HEF26514.1"/>
    <property type="molecule type" value="Genomic_DNA"/>
</dbReference>
<dbReference type="AlphaFoldDB" id="A0A7C2BCB5"/>
<accession>A0A7C2BCB5</accession>
<comment type="caution">
    <text evidence="1">The sequence shown here is derived from an EMBL/GenBank/DDBJ whole genome shotgun (WGS) entry which is preliminary data.</text>
</comment>